<evidence type="ECO:0000313" key="4">
    <source>
        <dbReference type="Proteomes" id="UP001346149"/>
    </source>
</evidence>
<keyword evidence="4" id="KW-1185">Reference proteome</keyword>
<dbReference type="InterPro" id="IPR008889">
    <property type="entry name" value="VQ"/>
</dbReference>
<proteinExistence type="predicted"/>
<dbReference type="GO" id="GO:0005516">
    <property type="term" value="F:calmodulin binding"/>
    <property type="evidence" value="ECO:0007669"/>
    <property type="project" value="TreeGrafter"/>
</dbReference>
<feature type="compositionally biased region" description="Basic residues" evidence="1">
    <location>
        <begin position="154"/>
        <end position="163"/>
    </location>
</feature>
<gene>
    <name evidence="3" type="ORF">SAY86_017159</name>
</gene>
<evidence type="ECO:0000313" key="3">
    <source>
        <dbReference type="EMBL" id="KAK4789855.1"/>
    </source>
</evidence>
<dbReference type="Proteomes" id="UP001346149">
    <property type="component" value="Unassembled WGS sequence"/>
</dbReference>
<dbReference type="AlphaFoldDB" id="A0AAN7LPI6"/>
<organism evidence="3 4">
    <name type="scientific">Trapa natans</name>
    <name type="common">Water chestnut</name>
    <dbReference type="NCBI Taxonomy" id="22666"/>
    <lineage>
        <taxon>Eukaryota</taxon>
        <taxon>Viridiplantae</taxon>
        <taxon>Streptophyta</taxon>
        <taxon>Embryophyta</taxon>
        <taxon>Tracheophyta</taxon>
        <taxon>Spermatophyta</taxon>
        <taxon>Magnoliopsida</taxon>
        <taxon>eudicotyledons</taxon>
        <taxon>Gunneridae</taxon>
        <taxon>Pentapetalae</taxon>
        <taxon>rosids</taxon>
        <taxon>malvids</taxon>
        <taxon>Myrtales</taxon>
        <taxon>Lythraceae</taxon>
        <taxon>Trapa</taxon>
    </lineage>
</organism>
<dbReference type="PANTHER" id="PTHR33179">
    <property type="entry name" value="VQ MOTIF-CONTAINING PROTEIN"/>
    <property type="match status" value="1"/>
</dbReference>
<dbReference type="Pfam" id="PF05678">
    <property type="entry name" value="VQ"/>
    <property type="match status" value="1"/>
</dbReference>
<evidence type="ECO:0000259" key="2">
    <source>
        <dbReference type="Pfam" id="PF05678"/>
    </source>
</evidence>
<feature type="region of interest" description="Disordered" evidence="1">
    <location>
        <begin position="236"/>
        <end position="255"/>
    </location>
</feature>
<dbReference type="InterPro" id="IPR039609">
    <property type="entry name" value="VQ_15/22"/>
</dbReference>
<accession>A0AAN7LPI6</accession>
<protein>
    <recommendedName>
        <fullName evidence="2">VQ domain-containing protein</fullName>
    </recommendedName>
</protein>
<evidence type="ECO:0000256" key="1">
    <source>
        <dbReference type="SAM" id="MobiDB-lite"/>
    </source>
</evidence>
<dbReference type="EMBL" id="JAXQNO010000010">
    <property type="protein sequence ID" value="KAK4789855.1"/>
    <property type="molecule type" value="Genomic_DNA"/>
</dbReference>
<dbReference type="GO" id="GO:0005634">
    <property type="term" value="C:nucleus"/>
    <property type="evidence" value="ECO:0007669"/>
    <property type="project" value="TreeGrafter"/>
</dbReference>
<comment type="caution">
    <text evidence="3">The sequence shown here is derived from an EMBL/GenBank/DDBJ whole genome shotgun (WGS) entry which is preliminary data.</text>
</comment>
<reference evidence="3 4" key="1">
    <citation type="journal article" date="2023" name="Hortic Res">
        <title>Pangenome of water caltrop reveals structural variations and asymmetric subgenome divergence after allopolyploidization.</title>
        <authorList>
            <person name="Zhang X."/>
            <person name="Chen Y."/>
            <person name="Wang L."/>
            <person name="Yuan Y."/>
            <person name="Fang M."/>
            <person name="Shi L."/>
            <person name="Lu R."/>
            <person name="Comes H.P."/>
            <person name="Ma Y."/>
            <person name="Chen Y."/>
            <person name="Huang G."/>
            <person name="Zhou Y."/>
            <person name="Zheng Z."/>
            <person name="Qiu Y."/>
        </authorList>
    </citation>
    <scope>NUCLEOTIDE SEQUENCE [LARGE SCALE GENOMIC DNA]</scope>
    <source>
        <strain evidence="3">F231</strain>
    </source>
</reference>
<name>A0AAN7LPI6_TRANT</name>
<sequence length="290" mass="31029">MAKGQNQPDSPDQTLVRAGRVRVWPWDSGRTRPPLNHSGKNKCYSTVNSLMAFSDMEILEPWAFRASTTDDDWFNWFNDALSCETQAITAAVSQSISGGNSDSDFFPPLLNPLPKLELPSTPAVSNVSSGCDLVPSPRKRQRTGVPVSAASGKVSKRRPRPSKRSQTTFITADPANFRQMVQQVTGVGCQHLQGVGAAILRPEPQKPGSSRFSAGPIPTGWLPTLDTSSAFLLSHSHSSRQQELEASAAPATPQSAGGSTVACAASFADGSFDVESLPSFPTLESWNDGI</sequence>
<feature type="region of interest" description="Disordered" evidence="1">
    <location>
        <begin position="121"/>
        <end position="166"/>
    </location>
</feature>
<feature type="domain" description="VQ" evidence="2">
    <location>
        <begin position="164"/>
        <end position="186"/>
    </location>
</feature>
<dbReference type="GO" id="GO:0006970">
    <property type="term" value="P:response to osmotic stress"/>
    <property type="evidence" value="ECO:0007669"/>
    <property type="project" value="TreeGrafter"/>
</dbReference>
<dbReference type="PANTHER" id="PTHR33179:SF9">
    <property type="entry name" value="OS01G0278000 PROTEIN"/>
    <property type="match status" value="1"/>
</dbReference>